<evidence type="ECO:0000313" key="2">
    <source>
        <dbReference type="Proteomes" id="UP000807504"/>
    </source>
</evidence>
<dbReference type="Proteomes" id="UP000807504">
    <property type="component" value="Unassembled WGS sequence"/>
</dbReference>
<dbReference type="InterPro" id="IPR043128">
    <property type="entry name" value="Rev_trsase/Diguanyl_cyclase"/>
</dbReference>
<dbReference type="InterPro" id="IPR043502">
    <property type="entry name" value="DNA/RNA_pol_sf"/>
</dbReference>
<gene>
    <name evidence="1" type="ORF">HNY73_006774</name>
</gene>
<reference evidence="1" key="2">
    <citation type="submission" date="2020-06" db="EMBL/GenBank/DDBJ databases">
        <authorList>
            <person name="Sheffer M."/>
        </authorList>
    </citation>
    <scope>NUCLEOTIDE SEQUENCE</scope>
</reference>
<keyword evidence="2" id="KW-1185">Reference proteome</keyword>
<comment type="caution">
    <text evidence="1">The sequence shown here is derived from an EMBL/GenBank/DDBJ whole genome shotgun (WGS) entry which is preliminary data.</text>
</comment>
<dbReference type="Gene3D" id="3.30.70.270">
    <property type="match status" value="1"/>
</dbReference>
<proteinExistence type="predicted"/>
<dbReference type="PANTHER" id="PTHR47331:SF1">
    <property type="entry name" value="GAG-LIKE PROTEIN"/>
    <property type="match status" value="1"/>
</dbReference>
<dbReference type="AlphaFoldDB" id="A0A8T0FEW5"/>
<dbReference type="Gene3D" id="3.10.10.10">
    <property type="entry name" value="HIV Type 1 Reverse Transcriptase, subunit A, domain 1"/>
    <property type="match status" value="1"/>
</dbReference>
<dbReference type="SUPFAM" id="SSF56672">
    <property type="entry name" value="DNA/RNA polymerases"/>
    <property type="match status" value="1"/>
</dbReference>
<name>A0A8T0FEW5_ARGBR</name>
<reference evidence="1" key="1">
    <citation type="journal article" date="2020" name="bioRxiv">
        <title>Chromosome-level reference genome of the European wasp spider Argiope bruennichi: a resource for studies on range expansion and evolutionary adaptation.</title>
        <authorList>
            <person name="Sheffer M.M."/>
            <person name="Hoppe A."/>
            <person name="Krehenwinkel H."/>
            <person name="Uhl G."/>
            <person name="Kuss A.W."/>
            <person name="Jensen L."/>
            <person name="Jensen C."/>
            <person name="Gillespie R.G."/>
            <person name="Hoff K.J."/>
            <person name="Prost S."/>
        </authorList>
    </citation>
    <scope>NUCLEOTIDE SEQUENCE</scope>
</reference>
<dbReference type="GO" id="GO:0071897">
    <property type="term" value="P:DNA biosynthetic process"/>
    <property type="evidence" value="ECO:0007669"/>
    <property type="project" value="UniProtKB-ARBA"/>
</dbReference>
<dbReference type="PANTHER" id="PTHR47331">
    <property type="entry name" value="PHD-TYPE DOMAIN-CONTAINING PROTEIN"/>
    <property type="match status" value="1"/>
</dbReference>
<sequence>MTIRNSEILSDFHNSFCKVDGRRVVKLPWKPELILSSNNYEIALKRFQILRNKLFTHSDLRDIYTEQMENYIDNQHIELADNSSCNESKLFYFPHHIVKKQKNDEKKWRIVFDASSHTPGHPSLNDALEQGPNLLPEIFATLLRFRLHKLAITSDGRQAFLHLILDEEDRNCTRFLWFRTEKDAKGKIHLRNEIL</sequence>
<dbReference type="EMBL" id="JABXBU010000012">
    <property type="protein sequence ID" value="KAF8788768.1"/>
    <property type="molecule type" value="Genomic_DNA"/>
</dbReference>
<protein>
    <submittedName>
        <fullName evidence="1">Uncharacterized protein</fullName>
    </submittedName>
</protein>
<accession>A0A8T0FEW5</accession>
<evidence type="ECO:0000313" key="1">
    <source>
        <dbReference type="EMBL" id="KAF8788768.1"/>
    </source>
</evidence>
<organism evidence="1 2">
    <name type="scientific">Argiope bruennichi</name>
    <name type="common">Wasp spider</name>
    <name type="synonym">Aranea bruennichi</name>
    <dbReference type="NCBI Taxonomy" id="94029"/>
    <lineage>
        <taxon>Eukaryota</taxon>
        <taxon>Metazoa</taxon>
        <taxon>Ecdysozoa</taxon>
        <taxon>Arthropoda</taxon>
        <taxon>Chelicerata</taxon>
        <taxon>Arachnida</taxon>
        <taxon>Araneae</taxon>
        <taxon>Araneomorphae</taxon>
        <taxon>Entelegynae</taxon>
        <taxon>Araneoidea</taxon>
        <taxon>Araneidae</taxon>
        <taxon>Argiope</taxon>
    </lineage>
</organism>